<dbReference type="Proteomes" id="UP001225498">
    <property type="component" value="Unassembled WGS sequence"/>
</dbReference>
<protein>
    <recommendedName>
        <fullName evidence="1">HNH endonuclease 5 domain-containing protein</fullName>
    </recommendedName>
</protein>
<dbReference type="AlphaFoldDB" id="A0AAI9CJN1"/>
<sequence>MDSTRLRAPVTLRFKPVGACIYCGATQGRLTEEHIVPKGLGGTLVLPDSSCDPCAKLTSQFEMRVLRGFLDRGRQSLGIKGRKSHRRPATESIKQTFIRADNSLVEHDLPWDQSVKVMHLPVLTLPGFLNPKFPPDPSAEGIEVSAMDTLTMGLGEGEIVREHASVGMQFQDRMDICSFVRMLAKIAHGYQVAVHGAFPIEQSPLVPIILGKRWDARNWIGCTEQDPLPSDRQCLHLLQDVPLTGGDGSSASMIRIKLFADYPSPTYALAARLQA</sequence>
<gene>
    <name evidence="2" type="ORF">REH87_001487</name>
</gene>
<reference evidence="2" key="1">
    <citation type="submission" date="2023-08" db="EMBL/GenBank/DDBJ databases">
        <authorList>
            <consortium name="Clinical and Environmental Microbiology Branch: Whole genome sequencing antimicrobial resistance pathogens in the healthcare setting"/>
        </authorList>
    </citation>
    <scope>NUCLEOTIDE SEQUENCE</scope>
    <source>
        <strain evidence="2">2023CJ-00293</strain>
    </source>
</reference>
<name>A0AAI9CJN1_STEMA</name>
<dbReference type="EMBL" id="ABLTIR010000022">
    <property type="protein sequence ID" value="EKZ1926492.1"/>
    <property type="molecule type" value="Genomic_DNA"/>
</dbReference>
<accession>A0AAI9CJN1</accession>
<evidence type="ECO:0000313" key="3">
    <source>
        <dbReference type="Proteomes" id="UP001225498"/>
    </source>
</evidence>
<dbReference type="InterPro" id="IPR029471">
    <property type="entry name" value="HNH_5"/>
</dbReference>
<proteinExistence type="predicted"/>
<feature type="domain" description="HNH endonuclease 5" evidence="1">
    <location>
        <begin position="20"/>
        <end position="56"/>
    </location>
</feature>
<evidence type="ECO:0000313" key="2">
    <source>
        <dbReference type="EMBL" id="EKZ1926492.1"/>
    </source>
</evidence>
<comment type="caution">
    <text evidence="2">The sequence shown here is derived from an EMBL/GenBank/DDBJ whole genome shotgun (WGS) entry which is preliminary data.</text>
</comment>
<evidence type="ECO:0000259" key="1">
    <source>
        <dbReference type="Pfam" id="PF14279"/>
    </source>
</evidence>
<dbReference type="Pfam" id="PF14279">
    <property type="entry name" value="HNH_5"/>
    <property type="match status" value="1"/>
</dbReference>
<organism evidence="2 3">
    <name type="scientific">Stenotrophomonas maltophilia</name>
    <name type="common">Pseudomonas maltophilia</name>
    <name type="synonym">Xanthomonas maltophilia</name>
    <dbReference type="NCBI Taxonomy" id="40324"/>
    <lineage>
        <taxon>Bacteria</taxon>
        <taxon>Pseudomonadati</taxon>
        <taxon>Pseudomonadota</taxon>
        <taxon>Gammaproteobacteria</taxon>
        <taxon>Lysobacterales</taxon>
        <taxon>Lysobacteraceae</taxon>
        <taxon>Stenotrophomonas</taxon>
        <taxon>Stenotrophomonas maltophilia group</taxon>
    </lineage>
</organism>